<keyword evidence="2" id="KW-0805">Transcription regulation</keyword>
<evidence type="ECO:0000313" key="6">
    <source>
        <dbReference type="EMBL" id="GFE84516.1"/>
    </source>
</evidence>
<comment type="caution">
    <text evidence="6">The sequence shown here is derived from an EMBL/GenBank/DDBJ whole genome shotgun (WGS) entry which is preliminary data.</text>
</comment>
<evidence type="ECO:0000256" key="4">
    <source>
        <dbReference type="ARBA" id="ARBA00023163"/>
    </source>
</evidence>
<keyword evidence="4" id="KW-0804">Transcription</keyword>
<dbReference type="AlphaFoldDB" id="A0A829YPX1"/>
<dbReference type="SUPFAM" id="SSF46785">
    <property type="entry name" value="Winged helix' DNA-binding domain"/>
    <property type="match status" value="1"/>
</dbReference>
<dbReference type="GO" id="GO:0006351">
    <property type="term" value="P:DNA-templated transcription"/>
    <property type="evidence" value="ECO:0007669"/>
    <property type="project" value="TreeGrafter"/>
</dbReference>
<dbReference type="PROSITE" id="PS50931">
    <property type="entry name" value="HTH_LYSR"/>
    <property type="match status" value="1"/>
</dbReference>
<keyword evidence="3" id="KW-0238">DNA-binding</keyword>
<evidence type="ECO:0000259" key="5">
    <source>
        <dbReference type="PROSITE" id="PS50931"/>
    </source>
</evidence>
<dbReference type="GO" id="GO:0043565">
    <property type="term" value="F:sequence-specific DNA binding"/>
    <property type="evidence" value="ECO:0007669"/>
    <property type="project" value="TreeGrafter"/>
</dbReference>
<feature type="domain" description="HTH lysR-type" evidence="5">
    <location>
        <begin position="1"/>
        <end position="59"/>
    </location>
</feature>
<reference evidence="7" key="1">
    <citation type="submission" date="2020-01" db="EMBL/GenBank/DDBJ databases">
        <title>'Steroidobacter agaridevorans' sp. nov., agar-degrading bacteria isolated from rhizosphere soils.</title>
        <authorList>
            <person name="Ikenaga M."/>
            <person name="Kataoka M."/>
            <person name="Murouchi A."/>
            <person name="Katsuragi S."/>
            <person name="Sakai M."/>
        </authorList>
    </citation>
    <scope>NUCLEOTIDE SEQUENCE [LARGE SCALE GENOMIC DNA]</scope>
    <source>
        <strain evidence="7">YU21-B</strain>
    </source>
</reference>
<dbReference type="FunFam" id="1.10.10.10:FF:000001">
    <property type="entry name" value="LysR family transcriptional regulator"/>
    <property type="match status" value="1"/>
</dbReference>
<organism evidence="6 7">
    <name type="scientific">Steroidobacter agaridevorans</name>
    <dbReference type="NCBI Taxonomy" id="2695856"/>
    <lineage>
        <taxon>Bacteria</taxon>
        <taxon>Pseudomonadati</taxon>
        <taxon>Pseudomonadota</taxon>
        <taxon>Gammaproteobacteria</taxon>
        <taxon>Steroidobacterales</taxon>
        <taxon>Steroidobacteraceae</taxon>
        <taxon>Steroidobacter</taxon>
    </lineage>
</organism>
<dbReference type="EMBL" id="BLJN01000009">
    <property type="protein sequence ID" value="GFE84516.1"/>
    <property type="molecule type" value="Genomic_DNA"/>
</dbReference>
<dbReference type="InterPro" id="IPR000847">
    <property type="entry name" value="LysR_HTH_N"/>
</dbReference>
<dbReference type="Pfam" id="PF00126">
    <property type="entry name" value="HTH_1"/>
    <property type="match status" value="1"/>
</dbReference>
<evidence type="ECO:0000313" key="7">
    <source>
        <dbReference type="Proteomes" id="UP000445000"/>
    </source>
</evidence>
<protein>
    <submittedName>
        <fullName evidence="6">Transcriptional regulator</fullName>
    </submittedName>
</protein>
<gene>
    <name evidence="6" type="ORF">GCM10011487_65160</name>
</gene>
<dbReference type="SUPFAM" id="SSF53850">
    <property type="entry name" value="Periplasmic binding protein-like II"/>
    <property type="match status" value="1"/>
</dbReference>
<dbReference type="GO" id="GO:0003700">
    <property type="term" value="F:DNA-binding transcription factor activity"/>
    <property type="evidence" value="ECO:0007669"/>
    <property type="project" value="InterPro"/>
</dbReference>
<dbReference type="Gene3D" id="3.40.190.290">
    <property type="match status" value="1"/>
</dbReference>
<dbReference type="Gene3D" id="1.10.10.10">
    <property type="entry name" value="Winged helix-like DNA-binding domain superfamily/Winged helix DNA-binding domain"/>
    <property type="match status" value="1"/>
</dbReference>
<dbReference type="InterPro" id="IPR005119">
    <property type="entry name" value="LysR_subst-bd"/>
</dbReference>
<keyword evidence="7" id="KW-1185">Reference proteome</keyword>
<name>A0A829YPX1_9GAMM</name>
<dbReference type="PANTHER" id="PTHR30537:SF72">
    <property type="entry name" value="LYSR FAMILY TRANSCRIPTIONAL REGULATOR"/>
    <property type="match status" value="1"/>
</dbReference>
<accession>A0A829YPX1</accession>
<dbReference type="InterPro" id="IPR058163">
    <property type="entry name" value="LysR-type_TF_proteobact-type"/>
</dbReference>
<evidence type="ECO:0000256" key="2">
    <source>
        <dbReference type="ARBA" id="ARBA00023015"/>
    </source>
</evidence>
<dbReference type="InterPro" id="IPR036390">
    <property type="entry name" value="WH_DNA-bd_sf"/>
</dbReference>
<evidence type="ECO:0000256" key="1">
    <source>
        <dbReference type="ARBA" id="ARBA00009437"/>
    </source>
</evidence>
<comment type="similarity">
    <text evidence="1">Belongs to the LysR transcriptional regulatory family.</text>
</comment>
<proteinExistence type="inferred from homology"/>
<dbReference type="CDD" id="cd08472">
    <property type="entry name" value="PBP2_CrgA_like_3"/>
    <property type="match status" value="1"/>
</dbReference>
<dbReference type="Proteomes" id="UP000445000">
    <property type="component" value="Unassembled WGS sequence"/>
</dbReference>
<dbReference type="FunFam" id="3.40.190.290:FF:000001">
    <property type="entry name" value="Transcriptional regulator, LysR family"/>
    <property type="match status" value="1"/>
</dbReference>
<dbReference type="InterPro" id="IPR036388">
    <property type="entry name" value="WH-like_DNA-bd_sf"/>
</dbReference>
<dbReference type="Pfam" id="PF03466">
    <property type="entry name" value="LysR_substrate"/>
    <property type="match status" value="1"/>
</dbReference>
<evidence type="ECO:0000256" key="3">
    <source>
        <dbReference type="ARBA" id="ARBA00023125"/>
    </source>
</evidence>
<dbReference type="PANTHER" id="PTHR30537">
    <property type="entry name" value="HTH-TYPE TRANSCRIPTIONAL REGULATOR"/>
    <property type="match status" value="1"/>
</dbReference>
<dbReference type="RefSeq" id="WP_161816112.1">
    <property type="nucleotide sequence ID" value="NZ_BLJN01000009.1"/>
</dbReference>
<sequence>MNQLEAMQIFVRVAELASYTRAAESLGMPKASMSTAVQQLESEFGTQLLHRTTRKVQMTLDGRACYERCKDLLADMDELRSMFQQGPQELRGRLRVDMPTGIARSTVIPRLSEFLAEHPRLEIELSCTDRKVDLVREGFDCVMRVGSVDDVSLIARPLGMFAVTNCASPEYVRTHGMPRTVEDLAHHQLIHYVGTFGAKSMGFEYHDGAAYRTVEMRGAITVNSAEAYQETCLAGLGITQAPGPGMRMLIEQGLLVEVAPELRAEPMPVWLLYAQRRNLSRRVQIFMSWIAELLKPHLLPLHV</sequence>